<keyword evidence="1" id="KW-0732">Signal</keyword>
<protein>
    <submittedName>
        <fullName evidence="2">Helix-hairpin-helix domain-containing protein</fullName>
    </submittedName>
</protein>
<dbReference type="SUPFAM" id="SSF47781">
    <property type="entry name" value="RuvA domain 2-like"/>
    <property type="match status" value="1"/>
</dbReference>
<sequence length="681" mass="79804">MLKKFYLVCILSCCICSNLCAQSEWMEWWEHTDTDEGVSLMQKQYEELSELAEHPFNINTITKEQLEQLPFLSDKMIENILYYLYKYGPMLTKNELLGVEGMDVQTRRFLEDFIYIGPAEDDRKDMGFRKIWKYGKQELMARVDFPVNKKAGYAEYSEKTLSENPDKKYIGDPFYHNVRYKFQYKDRIFFGFAAEKDAGEPFFALYNRKGYDFYSASLFLNNFGKIKALVLGNYRASFGYGLVMNMGFNMGKSSSLGSMNRVGRGLMKYASTNESDYLQGAGITVELARRWTGSVFYSFRMQDARVEDMFIRTMKTDGYHRLKKDMEKKNTVNNHLIGCNLSYNGKYMEYGLTAVYNVFNKLLNPAPRLYNRYYPRGQCFFNIGANYKFFLQKLILSGELAFDKSGALAMLHTLSYSPSVNTTFIFMNRYYDKRYQSLYANGFGENTKTQNELGFYIGLETNALSKCKLVSYVDFFYFPWYRYQVDRRKTIGLEGVFQLSYSHSNSLNMLIKYSCKNKAKNFIWKEEEKYILPNIRQRFHGQVSYQCTDWMHMKGVAEYVRSSYWKQRPSNGYAGSATFKLGTEKFPLRGSVSASCFFTDDYASRIYLYEPGLLYAFSMISFYGKGTRLALNMNWRWKKLLTIQAKWGWTHYGDRSSIGSGMEKIQGNNKFDLQLQLRIKW</sequence>
<evidence type="ECO:0000256" key="1">
    <source>
        <dbReference type="SAM" id="SignalP"/>
    </source>
</evidence>
<dbReference type="Proteomes" id="UP000823865">
    <property type="component" value="Unassembled WGS sequence"/>
</dbReference>
<accession>A0A9E2LAQ9</accession>
<evidence type="ECO:0000313" key="3">
    <source>
        <dbReference type="Proteomes" id="UP000823865"/>
    </source>
</evidence>
<gene>
    <name evidence="2" type="ORF">H9789_13120</name>
</gene>
<reference evidence="2" key="2">
    <citation type="submission" date="2021-04" db="EMBL/GenBank/DDBJ databases">
        <authorList>
            <person name="Gilroy R."/>
        </authorList>
    </citation>
    <scope>NUCLEOTIDE SEQUENCE</scope>
    <source>
        <strain evidence="2">G3-2149</strain>
    </source>
</reference>
<organism evidence="2 3">
    <name type="scientific">Candidatus Paraprevotella stercoravium</name>
    <dbReference type="NCBI Taxonomy" id="2838725"/>
    <lineage>
        <taxon>Bacteria</taxon>
        <taxon>Pseudomonadati</taxon>
        <taxon>Bacteroidota</taxon>
        <taxon>Bacteroidia</taxon>
        <taxon>Bacteroidales</taxon>
        <taxon>Prevotellaceae</taxon>
        <taxon>Paraprevotella</taxon>
    </lineage>
</organism>
<proteinExistence type="predicted"/>
<evidence type="ECO:0000313" key="2">
    <source>
        <dbReference type="EMBL" id="MBU3854729.1"/>
    </source>
</evidence>
<name>A0A9E2LAQ9_9BACT</name>
<reference evidence="2" key="1">
    <citation type="journal article" date="2021" name="PeerJ">
        <title>Extensive microbial diversity within the chicken gut microbiome revealed by metagenomics and culture.</title>
        <authorList>
            <person name="Gilroy R."/>
            <person name="Ravi A."/>
            <person name="Getino M."/>
            <person name="Pursley I."/>
            <person name="Horton D.L."/>
            <person name="Alikhan N.F."/>
            <person name="Baker D."/>
            <person name="Gharbi K."/>
            <person name="Hall N."/>
            <person name="Watson M."/>
            <person name="Adriaenssens E.M."/>
            <person name="Foster-Nyarko E."/>
            <person name="Jarju S."/>
            <person name="Secka A."/>
            <person name="Antonio M."/>
            <person name="Oren A."/>
            <person name="Chaudhuri R.R."/>
            <person name="La Ragione R."/>
            <person name="Hildebrand F."/>
            <person name="Pallen M.J."/>
        </authorList>
    </citation>
    <scope>NUCLEOTIDE SEQUENCE</scope>
    <source>
        <strain evidence="2">G3-2149</strain>
    </source>
</reference>
<feature type="signal peptide" evidence="1">
    <location>
        <begin position="1"/>
        <end position="21"/>
    </location>
</feature>
<dbReference type="EMBL" id="JAHLFU010000274">
    <property type="protein sequence ID" value="MBU3854729.1"/>
    <property type="molecule type" value="Genomic_DNA"/>
</dbReference>
<dbReference type="AlphaFoldDB" id="A0A9E2LAQ9"/>
<feature type="chain" id="PRO_5039085896" evidence="1">
    <location>
        <begin position="22"/>
        <end position="681"/>
    </location>
</feature>
<comment type="caution">
    <text evidence="2">The sequence shown here is derived from an EMBL/GenBank/DDBJ whole genome shotgun (WGS) entry which is preliminary data.</text>
</comment>
<dbReference type="InterPro" id="IPR010994">
    <property type="entry name" value="RuvA_2-like"/>
</dbReference>